<feature type="transmembrane region" description="Helical" evidence="2">
    <location>
        <begin position="155"/>
        <end position="175"/>
    </location>
</feature>
<proteinExistence type="predicted"/>
<gene>
    <name evidence="3" type="ORF">BaRGS_00005803</name>
</gene>
<evidence type="ECO:0000313" key="4">
    <source>
        <dbReference type="Proteomes" id="UP001519460"/>
    </source>
</evidence>
<feature type="transmembrane region" description="Helical" evidence="2">
    <location>
        <begin position="496"/>
        <end position="517"/>
    </location>
</feature>
<protein>
    <recommendedName>
        <fullName evidence="5">Transmembrane protein</fullName>
    </recommendedName>
</protein>
<keyword evidence="2" id="KW-1133">Transmembrane helix</keyword>
<keyword evidence="2" id="KW-0472">Membrane</keyword>
<keyword evidence="4" id="KW-1185">Reference proteome</keyword>
<dbReference type="AlphaFoldDB" id="A0ABD0LUZ8"/>
<keyword evidence="2" id="KW-0812">Transmembrane</keyword>
<dbReference type="PANTHER" id="PTHR35555:SF3">
    <property type="entry name" value="ENDONUCLEASE-REVERSE TRANSCRIPTASE"/>
    <property type="match status" value="1"/>
</dbReference>
<organism evidence="3 4">
    <name type="scientific">Batillaria attramentaria</name>
    <dbReference type="NCBI Taxonomy" id="370345"/>
    <lineage>
        <taxon>Eukaryota</taxon>
        <taxon>Metazoa</taxon>
        <taxon>Spiralia</taxon>
        <taxon>Lophotrochozoa</taxon>
        <taxon>Mollusca</taxon>
        <taxon>Gastropoda</taxon>
        <taxon>Caenogastropoda</taxon>
        <taxon>Sorbeoconcha</taxon>
        <taxon>Cerithioidea</taxon>
        <taxon>Batillariidae</taxon>
        <taxon>Batillaria</taxon>
    </lineage>
</organism>
<evidence type="ECO:0008006" key="5">
    <source>
        <dbReference type="Google" id="ProtNLM"/>
    </source>
</evidence>
<feature type="non-terminal residue" evidence="3">
    <location>
        <position position="1"/>
    </location>
</feature>
<feature type="compositionally biased region" description="Acidic residues" evidence="1">
    <location>
        <begin position="417"/>
        <end position="426"/>
    </location>
</feature>
<dbReference type="EMBL" id="JACVVK020000023">
    <property type="protein sequence ID" value="KAK7502854.1"/>
    <property type="molecule type" value="Genomic_DNA"/>
</dbReference>
<evidence type="ECO:0000313" key="3">
    <source>
        <dbReference type="EMBL" id="KAK7502854.1"/>
    </source>
</evidence>
<feature type="compositionally biased region" description="Polar residues" evidence="1">
    <location>
        <begin position="342"/>
        <end position="373"/>
    </location>
</feature>
<evidence type="ECO:0000256" key="2">
    <source>
        <dbReference type="SAM" id="Phobius"/>
    </source>
</evidence>
<reference evidence="3 4" key="1">
    <citation type="journal article" date="2023" name="Sci. Data">
        <title>Genome assembly of the Korean intertidal mud-creeper Batillaria attramentaria.</title>
        <authorList>
            <person name="Patra A.K."/>
            <person name="Ho P.T."/>
            <person name="Jun S."/>
            <person name="Lee S.J."/>
            <person name="Kim Y."/>
            <person name="Won Y.J."/>
        </authorList>
    </citation>
    <scope>NUCLEOTIDE SEQUENCE [LARGE SCALE GENOMIC DNA]</scope>
    <source>
        <strain evidence="3">Wonlab-2016</strain>
    </source>
</reference>
<feature type="transmembrane region" description="Helical" evidence="2">
    <location>
        <begin position="75"/>
        <end position="100"/>
    </location>
</feature>
<feature type="region of interest" description="Disordered" evidence="1">
    <location>
        <begin position="327"/>
        <end position="382"/>
    </location>
</feature>
<feature type="transmembrane region" description="Helical" evidence="2">
    <location>
        <begin position="561"/>
        <end position="579"/>
    </location>
</feature>
<sequence>SHPGSPRQYPLRPVVDTLLESESNPRTTRLFSETGLGETGLQCQNITLSSRLPPRVWFVLAKCLGIKLSPTDRPIFATFLHVLTLCSAFTFAIPGAWYTFYDIRSEFSKTTVLIGTVELVIGFTWACMGVYAHKLAGRLFAHKNIIRCVRVHSKTFLKISTSWLTIVLAVLVVGLNCYEASPLFHDKACSTALLNDVVCQVFFVGRVWYAFFLLVWNFIIAYVVFSVCRTHTIGIRRFMRELTLDAKAYEQFCPQQNNVTRDNPQSAASPAPVDNVNDLGDSWILWDDVENDMDPADEAVTSHGIFLHSIQSFHRRRSAAQQWNSSYASTRSSVSPREEGLVNSTVGDGSRQVSSDLQNPQNSAGRPLSPTQEHQGDRGVENLASNEGGVVTEEFSASGMFSASQEGNNDADNSGDPFDENTEEKDNEFQASTSPGKGIATAVMTNDDLLFSYWKFMQRLSVTSRFLQRWLASWITFVVIWDGYFVIYWTSHQASLIGILEFIVPLILLLLLCSAYAEVNAEGQRLLTTICPLEERLAVIFYFNQQPLCVKVFSFTVTYNAMMTVILGFSVAFASRMILDEISKP</sequence>
<feature type="compositionally biased region" description="Polar residues" evidence="1">
    <location>
        <begin position="401"/>
        <end position="412"/>
    </location>
</feature>
<dbReference type="PANTHER" id="PTHR35555">
    <property type="entry name" value="ENDONUCLEASE-REVERSE TRANSCRIPTASE"/>
    <property type="match status" value="1"/>
</dbReference>
<feature type="transmembrane region" description="Helical" evidence="2">
    <location>
        <begin position="112"/>
        <end position="134"/>
    </location>
</feature>
<feature type="transmembrane region" description="Helical" evidence="2">
    <location>
        <begin position="470"/>
        <end position="490"/>
    </location>
</feature>
<accession>A0ABD0LUZ8</accession>
<name>A0ABD0LUZ8_9CAEN</name>
<feature type="region of interest" description="Disordered" evidence="1">
    <location>
        <begin position="401"/>
        <end position="438"/>
    </location>
</feature>
<feature type="transmembrane region" description="Helical" evidence="2">
    <location>
        <begin position="207"/>
        <end position="228"/>
    </location>
</feature>
<evidence type="ECO:0000256" key="1">
    <source>
        <dbReference type="SAM" id="MobiDB-lite"/>
    </source>
</evidence>
<comment type="caution">
    <text evidence="3">The sequence shown here is derived from an EMBL/GenBank/DDBJ whole genome shotgun (WGS) entry which is preliminary data.</text>
</comment>
<dbReference type="Proteomes" id="UP001519460">
    <property type="component" value="Unassembled WGS sequence"/>
</dbReference>